<evidence type="ECO:0000256" key="1">
    <source>
        <dbReference type="SAM" id="MobiDB-lite"/>
    </source>
</evidence>
<feature type="region of interest" description="Disordered" evidence="1">
    <location>
        <begin position="197"/>
        <end position="259"/>
    </location>
</feature>
<keyword evidence="4" id="KW-1185">Reference proteome</keyword>
<dbReference type="Proteomes" id="UP001567538">
    <property type="component" value="Unassembled WGS sequence"/>
</dbReference>
<dbReference type="Pfam" id="PF12776">
    <property type="entry name" value="Myb_DNA-bind_3"/>
    <property type="match status" value="1"/>
</dbReference>
<feature type="compositionally biased region" description="Low complexity" evidence="1">
    <location>
        <begin position="241"/>
        <end position="252"/>
    </location>
</feature>
<evidence type="ECO:0000259" key="2">
    <source>
        <dbReference type="Pfam" id="PF12776"/>
    </source>
</evidence>
<dbReference type="EMBL" id="JBEAFC010000007">
    <property type="protein sequence ID" value="KAL1548832.1"/>
    <property type="molecule type" value="Genomic_DNA"/>
</dbReference>
<comment type="caution">
    <text evidence="3">The sequence shown here is derived from an EMBL/GenBank/DDBJ whole genome shotgun (WGS) entry which is preliminary data.</text>
</comment>
<evidence type="ECO:0000313" key="3">
    <source>
        <dbReference type="EMBL" id="KAL1548832.1"/>
    </source>
</evidence>
<dbReference type="InterPro" id="IPR024752">
    <property type="entry name" value="Myb/SANT-like_dom"/>
</dbReference>
<gene>
    <name evidence="3" type="ORF">AAHA92_17016</name>
</gene>
<accession>A0ABD1GXE5</accession>
<evidence type="ECO:0000313" key="4">
    <source>
        <dbReference type="Proteomes" id="UP001567538"/>
    </source>
</evidence>
<protein>
    <recommendedName>
        <fullName evidence="2">Myb/SANT-like domain-containing protein</fullName>
    </recommendedName>
</protein>
<sequence>MVMSIPLQEKFFFKGLWTSTVDDIILTTAIRMKSIHGWDGKLIPIEVFFEASYAIHTKLGCQLTPDEIKERMQLLELRYRISKAVVATTGARWEVKKYYVVANEAVWENIFKYHPFAEAYFHCDEPEFSRLAVVFGMEDVKVEEAKDVIVISDSTEILPPPVVPTVTPVSDPDEVNSPLLTVVGQVRRKLFDEDLDSLDRESNNGHRPHNYSPSSSVELGPKVKDPKFHRLLKQPTPPVCSPNASSSASWSPFGGYRKH</sequence>
<name>A0ABD1GXE5_SALDI</name>
<dbReference type="AlphaFoldDB" id="A0ABD1GXE5"/>
<feature type="domain" description="Myb/SANT-like" evidence="2">
    <location>
        <begin position="17"/>
        <end position="109"/>
    </location>
</feature>
<organism evidence="3 4">
    <name type="scientific">Salvia divinorum</name>
    <name type="common">Maria pastora</name>
    <name type="synonym">Diviner's sage</name>
    <dbReference type="NCBI Taxonomy" id="28513"/>
    <lineage>
        <taxon>Eukaryota</taxon>
        <taxon>Viridiplantae</taxon>
        <taxon>Streptophyta</taxon>
        <taxon>Embryophyta</taxon>
        <taxon>Tracheophyta</taxon>
        <taxon>Spermatophyta</taxon>
        <taxon>Magnoliopsida</taxon>
        <taxon>eudicotyledons</taxon>
        <taxon>Gunneridae</taxon>
        <taxon>Pentapetalae</taxon>
        <taxon>asterids</taxon>
        <taxon>lamiids</taxon>
        <taxon>Lamiales</taxon>
        <taxon>Lamiaceae</taxon>
        <taxon>Nepetoideae</taxon>
        <taxon>Mentheae</taxon>
        <taxon>Salviinae</taxon>
        <taxon>Salvia</taxon>
        <taxon>Salvia subgen. Calosphace</taxon>
    </lineage>
</organism>
<proteinExistence type="predicted"/>
<reference evidence="3 4" key="1">
    <citation type="submission" date="2024-06" db="EMBL/GenBank/DDBJ databases">
        <title>A chromosome level genome sequence of Diviner's sage (Salvia divinorum).</title>
        <authorList>
            <person name="Ford S.A."/>
            <person name="Ro D.-K."/>
            <person name="Ness R.W."/>
            <person name="Phillips M.A."/>
        </authorList>
    </citation>
    <scope>NUCLEOTIDE SEQUENCE [LARGE SCALE GENOMIC DNA]</scope>
    <source>
        <strain evidence="3">SAF-2024a</strain>
        <tissue evidence="3">Leaf</tissue>
    </source>
</reference>